<dbReference type="OrthoDB" id="5428890at2759"/>
<sequence length="411" mass="46840">MTLVDYLTQDLSEETKKAVLESFAGYKCRDTEYLGRYLEYYRTEIGRTAAILDDSLPLSTGEDVINLFNQVKCRAWTNKADIDPQQKNRTGLDVVVRAMLVTACRSPEVSGGDNYDPAWVPDESIEAYINRVYPKSALSTIDSGLERINAGRFAASSLSDIARIKIEWTDCLTNHLNLFIGNDWKTLYLFRHPRYLKMCLEGLAPYITQGVEMTAGQSLKQNNYLPFFSILKSILTNRRNIPSGCLPPSLLQETLDTYDLFFPLSDRSSRRILERHVEDRSKRLDGGLLDPFSISTGPHWVRRDAASLADLQSLYVRFPHWNQRIHRLWSELENPTAITRWEKWSDKRKSAWYATWWGVLGIAMALIFGCASILLGALQVWISYCSWIDDDSVVGCGLKARLLSSRPTQSP</sequence>
<name>A0A2N3N8J0_9PEZI</name>
<keyword evidence="1" id="KW-0812">Transmembrane</keyword>
<keyword evidence="1" id="KW-0472">Membrane</keyword>
<dbReference type="InParanoid" id="A0A2N3N8J0"/>
<reference evidence="2 3" key="1">
    <citation type="journal article" date="2017" name="G3 (Bethesda)">
        <title>First Draft Genome Sequence of the Pathogenic Fungus Lomentospora prolificans (Formerly Scedosporium prolificans).</title>
        <authorList>
            <person name="Luo R."/>
            <person name="Zimin A."/>
            <person name="Workman R."/>
            <person name="Fan Y."/>
            <person name="Pertea G."/>
            <person name="Grossman N."/>
            <person name="Wear M.P."/>
            <person name="Jia B."/>
            <person name="Miller H."/>
            <person name="Casadevall A."/>
            <person name="Timp W."/>
            <person name="Zhang S.X."/>
            <person name="Salzberg S.L."/>
        </authorList>
    </citation>
    <scope>NUCLEOTIDE SEQUENCE [LARGE SCALE GENOMIC DNA]</scope>
    <source>
        <strain evidence="2 3">JHH-5317</strain>
    </source>
</reference>
<keyword evidence="1" id="KW-1133">Transmembrane helix</keyword>
<dbReference type="VEuPathDB" id="FungiDB:jhhlp_004816"/>
<evidence type="ECO:0000313" key="2">
    <source>
        <dbReference type="EMBL" id="PKS08763.1"/>
    </source>
</evidence>
<protein>
    <submittedName>
        <fullName evidence="2">Uncharacterized protein</fullName>
    </submittedName>
</protein>
<comment type="caution">
    <text evidence="2">The sequence shown here is derived from an EMBL/GenBank/DDBJ whole genome shotgun (WGS) entry which is preliminary data.</text>
</comment>
<dbReference type="Proteomes" id="UP000233524">
    <property type="component" value="Unassembled WGS sequence"/>
</dbReference>
<evidence type="ECO:0000256" key="1">
    <source>
        <dbReference type="SAM" id="Phobius"/>
    </source>
</evidence>
<keyword evidence="3" id="KW-1185">Reference proteome</keyword>
<organism evidence="2 3">
    <name type="scientific">Lomentospora prolificans</name>
    <dbReference type="NCBI Taxonomy" id="41688"/>
    <lineage>
        <taxon>Eukaryota</taxon>
        <taxon>Fungi</taxon>
        <taxon>Dikarya</taxon>
        <taxon>Ascomycota</taxon>
        <taxon>Pezizomycotina</taxon>
        <taxon>Sordariomycetes</taxon>
        <taxon>Hypocreomycetidae</taxon>
        <taxon>Microascales</taxon>
        <taxon>Microascaceae</taxon>
        <taxon>Lomentospora</taxon>
    </lineage>
</organism>
<dbReference type="AlphaFoldDB" id="A0A2N3N8J0"/>
<feature type="transmembrane region" description="Helical" evidence="1">
    <location>
        <begin position="353"/>
        <end position="382"/>
    </location>
</feature>
<evidence type="ECO:0000313" key="3">
    <source>
        <dbReference type="Proteomes" id="UP000233524"/>
    </source>
</evidence>
<accession>A0A2N3N8J0</accession>
<gene>
    <name evidence="2" type="ORF">jhhlp_004816</name>
</gene>
<proteinExistence type="predicted"/>
<dbReference type="EMBL" id="NLAX01000094">
    <property type="protein sequence ID" value="PKS08763.1"/>
    <property type="molecule type" value="Genomic_DNA"/>
</dbReference>